<dbReference type="AlphaFoldDB" id="A0A9W6UFG7"/>
<name>A0A9W6UFG7_9PSEU</name>
<sequence length="242" mass="25124">MADRRNRRRRAIVLFGVAGAAGAGAWAVWRRSGAGRPVRDQWARAVATPSASAIGAAESVAVGSVNGSAGATGSGVNGSAHNGRAPQGLLTRPEAPAPEKRAAPPTKPTAEEPEAEKPAVEKPAVEKPAVEKPAAEKPAVEKPATEKPAAEKRTAEEKTEFQQPATSEEIPDGPYGPGSAAPLPDGSAPGPEFTIKGNATSMLFHPPSSPYFGRTKPAAWFRTAEDAERAGFTEWKPKPRAS</sequence>
<comment type="caution">
    <text evidence="2">The sequence shown here is derived from an EMBL/GenBank/DDBJ whole genome shotgun (WGS) entry which is preliminary data.</text>
</comment>
<keyword evidence="3" id="KW-1185">Reference proteome</keyword>
<dbReference type="RefSeq" id="WP_051738185.1">
    <property type="nucleotide sequence ID" value="NZ_BAAAUZ010000028.1"/>
</dbReference>
<reference evidence="2" key="1">
    <citation type="journal article" date="2014" name="Int. J. Syst. Evol. Microbiol.">
        <title>Complete genome sequence of Corynebacterium casei LMG S-19264T (=DSM 44701T), isolated from a smear-ripened cheese.</title>
        <authorList>
            <consortium name="US DOE Joint Genome Institute (JGI-PGF)"/>
            <person name="Walter F."/>
            <person name="Albersmeier A."/>
            <person name="Kalinowski J."/>
            <person name="Ruckert C."/>
        </authorList>
    </citation>
    <scope>NUCLEOTIDE SEQUENCE</scope>
    <source>
        <strain evidence="2">VKM Ac-1069</strain>
    </source>
</reference>
<proteinExistence type="predicted"/>
<dbReference type="Proteomes" id="UP001143463">
    <property type="component" value="Unassembled WGS sequence"/>
</dbReference>
<evidence type="ECO:0000313" key="3">
    <source>
        <dbReference type="Proteomes" id="UP001143463"/>
    </source>
</evidence>
<feature type="compositionally biased region" description="Basic and acidic residues" evidence="1">
    <location>
        <begin position="115"/>
        <end position="160"/>
    </location>
</feature>
<evidence type="ECO:0000313" key="2">
    <source>
        <dbReference type="EMBL" id="GLL15457.1"/>
    </source>
</evidence>
<feature type="region of interest" description="Disordered" evidence="1">
    <location>
        <begin position="65"/>
        <end position="215"/>
    </location>
</feature>
<accession>A0A9W6UFG7</accession>
<reference evidence="2" key="2">
    <citation type="submission" date="2023-01" db="EMBL/GenBank/DDBJ databases">
        <authorList>
            <person name="Sun Q."/>
            <person name="Evtushenko L."/>
        </authorList>
    </citation>
    <scope>NUCLEOTIDE SEQUENCE</scope>
    <source>
        <strain evidence="2">VKM Ac-1069</strain>
    </source>
</reference>
<protein>
    <submittedName>
        <fullName evidence="2">Uncharacterized protein</fullName>
    </submittedName>
</protein>
<organism evidence="2 3">
    <name type="scientific">Pseudonocardia halophobica</name>
    <dbReference type="NCBI Taxonomy" id="29401"/>
    <lineage>
        <taxon>Bacteria</taxon>
        <taxon>Bacillati</taxon>
        <taxon>Actinomycetota</taxon>
        <taxon>Actinomycetes</taxon>
        <taxon>Pseudonocardiales</taxon>
        <taxon>Pseudonocardiaceae</taxon>
        <taxon>Pseudonocardia</taxon>
    </lineage>
</organism>
<dbReference type="EMBL" id="BSFQ01000047">
    <property type="protein sequence ID" value="GLL15457.1"/>
    <property type="molecule type" value="Genomic_DNA"/>
</dbReference>
<gene>
    <name evidence="2" type="ORF">GCM10017577_66080</name>
</gene>
<evidence type="ECO:0000256" key="1">
    <source>
        <dbReference type="SAM" id="MobiDB-lite"/>
    </source>
</evidence>